<accession>A0A383RI48</accession>
<dbReference type="AlphaFoldDB" id="A0A383RI48"/>
<dbReference type="Proteomes" id="UP000304148">
    <property type="component" value="Chromosome"/>
</dbReference>
<reference evidence="2" key="1">
    <citation type="submission" date="2018-08" db="EMBL/GenBank/DDBJ databases">
        <authorList>
            <person name="Chevrot R."/>
        </authorList>
    </citation>
    <scope>NUCLEOTIDE SEQUENCE [LARGE SCALE GENOMIC DNA]</scope>
</reference>
<name>A0A383RI48_PAEAL</name>
<evidence type="ECO:0000313" key="1">
    <source>
        <dbReference type="EMBL" id="SYX86019.1"/>
    </source>
</evidence>
<organism evidence="1 2">
    <name type="scientific">Paenibacillus alvei</name>
    <name type="common">Bacillus alvei</name>
    <dbReference type="NCBI Taxonomy" id="44250"/>
    <lineage>
        <taxon>Bacteria</taxon>
        <taxon>Bacillati</taxon>
        <taxon>Bacillota</taxon>
        <taxon>Bacilli</taxon>
        <taxon>Bacillales</taxon>
        <taxon>Paenibacillaceae</taxon>
        <taxon>Paenibacillus</taxon>
    </lineage>
</organism>
<sequence>MRTWALQDGDLQLSDGQIAWIDGREELTQAVRIRLGTRLGEYFFAPDMGLDHERMVGKQIDEGTIRETIMRCLMDEPRIQSVEDVEVTRDKHSRTAQVRLVMTSSEGEEVELIYADGSGIEA</sequence>
<dbReference type="Pfam" id="PF10934">
    <property type="entry name" value="Sheath_initiator"/>
    <property type="match status" value="1"/>
</dbReference>
<dbReference type="Gene3D" id="3.10.450.40">
    <property type="match status" value="1"/>
</dbReference>
<protein>
    <submittedName>
        <fullName evidence="1">Uncharacterized protein</fullName>
    </submittedName>
</protein>
<proteinExistence type="predicted"/>
<dbReference type="RefSeq" id="WP_138187996.1">
    <property type="nucleotide sequence ID" value="NZ_LS992241.1"/>
</dbReference>
<dbReference type="EMBL" id="LS992241">
    <property type="protein sequence ID" value="SYX86019.1"/>
    <property type="molecule type" value="Genomic_DNA"/>
</dbReference>
<dbReference type="SUPFAM" id="SSF160719">
    <property type="entry name" value="gpW/gp25-like"/>
    <property type="match status" value="1"/>
</dbReference>
<dbReference type="InterPro" id="IPR020288">
    <property type="entry name" value="Sheath_initiator"/>
</dbReference>
<gene>
    <name evidence="1" type="ORF">PBLR_14441</name>
</gene>
<evidence type="ECO:0000313" key="2">
    <source>
        <dbReference type="Proteomes" id="UP000304148"/>
    </source>
</evidence>